<reference evidence="2" key="1">
    <citation type="submission" date="2014-09" db="EMBL/GenBank/DDBJ databases">
        <authorList>
            <person name="Sharma Rahul"/>
            <person name="Thines Marco"/>
        </authorList>
    </citation>
    <scope>NUCLEOTIDE SEQUENCE [LARGE SCALE GENOMIC DNA]</scope>
</reference>
<dbReference type="AlphaFoldDB" id="A0A0P1APP1"/>
<dbReference type="EMBL" id="CCYD01000645">
    <property type="protein sequence ID" value="CEG42753.1"/>
    <property type="molecule type" value="Genomic_DNA"/>
</dbReference>
<sequence length="134" mass="14935">MHAGVNRKLKLLEAVQFAIAGWEEVPLKCAAQLLFAMQQCRRVDNGTTESGERLWSRVRCERGSGSRCADEEDDVIERVGLDANQDLDNDLEAEAPIRPSATLACCVKIAEFIARHSNYNEKTRALAKVAEFAR</sequence>
<evidence type="ECO:0000313" key="1">
    <source>
        <dbReference type="EMBL" id="CEG42753.1"/>
    </source>
</evidence>
<protein>
    <submittedName>
        <fullName evidence="1">Uncharacterized protein</fullName>
    </submittedName>
</protein>
<dbReference type="RefSeq" id="XP_024579122.1">
    <property type="nucleotide sequence ID" value="XM_024728667.1"/>
</dbReference>
<dbReference type="GeneID" id="36408058"/>
<accession>A0A0P1APP1</accession>
<evidence type="ECO:0000313" key="2">
    <source>
        <dbReference type="Proteomes" id="UP000054928"/>
    </source>
</evidence>
<organism evidence="1 2">
    <name type="scientific">Plasmopara halstedii</name>
    <name type="common">Downy mildew of sunflower</name>
    <dbReference type="NCBI Taxonomy" id="4781"/>
    <lineage>
        <taxon>Eukaryota</taxon>
        <taxon>Sar</taxon>
        <taxon>Stramenopiles</taxon>
        <taxon>Oomycota</taxon>
        <taxon>Peronosporomycetes</taxon>
        <taxon>Peronosporales</taxon>
        <taxon>Peronosporaceae</taxon>
        <taxon>Plasmopara</taxon>
    </lineage>
</organism>
<proteinExistence type="predicted"/>
<name>A0A0P1APP1_PLAHL</name>
<dbReference type="Proteomes" id="UP000054928">
    <property type="component" value="Unassembled WGS sequence"/>
</dbReference>
<keyword evidence="2" id="KW-1185">Reference proteome</keyword>